<gene>
    <name evidence="2" type="ORF">AR543_p0139</name>
</gene>
<evidence type="ECO:0000313" key="3">
    <source>
        <dbReference type="Proteomes" id="UP000078148"/>
    </source>
</evidence>
<feature type="transmembrane region" description="Helical" evidence="1">
    <location>
        <begin position="6"/>
        <end position="28"/>
    </location>
</feature>
<dbReference type="KEGG" id="pbv:AR543_p0139"/>
<reference evidence="2 3" key="1">
    <citation type="journal article" date="2016" name="Int. J. Syst. Evol. Microbiol.">
        <title>Paenibacillus damxungensis sp. nov., isolated from raw yak (Bos grunniens) milk.</title>
        <authorList>
            <person name="Wu Z."/>
            <person name="Gao C."/>
            <person name="Han J."/>
            <person name="Liu Z."/>
        </authorList>
    </citation>
    <scope>NUCLEOTIDE SEQUENCE [LARGE SCALE GENOMIC DNA]</scope>
    <source>
        <strain evidence="2 3">BD3526</strain>
        <plasmid evidence="2 3">unnamed1</plasmid>
    </source>
</reference>
<name>A0A1X9T460_9BACL</name>
<evidence type="ECO:0000313" key="2">
    <source>
        <dbReference type="EMBL" id="ARR10747.1"/>
    </source>
</evidence>
<dbReference type="Proteomes" id="UP000078148">
    <property type="component" value="Plasmid unnamed1"/>
</dbReference>
<proteinExistence type="predicted"/>
<protein>
    <recommendedName>
        <fullName evidence="4">Prepilin type IV endopeptidase peptidase domain-containing protein</fullName>
    </recommendedName>
</protein>
<feature type="transmembrane region" description="Helical" evidence="1">
    <location>
        <begin position="48"/>
        <end position="66"/>
    </location>
</feature>
<dbReference type="AlphaFoldDB" id="A0A1X9T460"/>
<accession>A0A1X9T460</accession>
<evidence type="ECO:0008006" key="4">
    <source>
        <dbReference type="Google" id="ProtNLM"/>
    </source>
</evidence>
<dbReference type="EMBL" id="CP021170">
    <property type="protein sequence ID" value="ARR10747.1"/>
    <property type="molecule type" value="Genomic_DNA"/>
</dbReference>
<keyword evidence="3" id="KW-1185">Reference proteome</keyword>
<keyword evidence="2" id="KW-0614">Plasmid</keyword>
<keyword evidence="1" id="KW-0812">Transmembrane</keyword>
<organism evidence="2 3">
    <name type="scientific">Paenibacillus bovis</name>
    <dbReference type="NCBI Taxonomy" id="1616788"/>
    <lineage>
        <taxon>Bacteria</taxon>
        <taxon>Bacillati</taxon>
        <taxon>Bacillota</taxon>
        <taxon>Bacilli</taxon>
        <taxon>Bacillales</taxon>
        <taxon>Paenibacillaceae</taxon>
        <taxon>Paenibacillus</taxon>
    </lineage>
</organism>
<keyword evidence="1" id="KW-1133">Transmembrane helix</keyword>
<sequence>MVAVIGLFLGIEQTLLVVFLTCLSYIVYAGGSKLVKKRLQKRTPLAPFLAAGVSLLIILQLIRPLIG</sequence>
<geneLocation type="plasmid" evidence="2 3">
    <name>unnamed1</name>
</geneLocation>
<keyword evidence="1" id="KW-0472">Membrane</keyword>
<evidence type="ECO:0000256" key="1">
    <source>
        <dbReference type="SAM" id="Phobius"/>
    </source>
</evidence>